<evidence type="ECO:0000256" key="3">
    <source>
        <dbReference type="ARBA" id="ARBA00022692"/>
    </source>
</evidence>
<protein>
    <recommendedName>
        <fullName evidence="21">ADAM metallopeptidase domain 28</fullName>
    </recommendedName>
</protein>
<dbReference type="GeneTree" id="ENSGT00940000156716"/>
<feature type="disulfide bond" evidence="12">
    <location>
        <begin position="351"/>
        <end position="356"/>
    </location>
</feature>
<dbReference type="FunFam" id="3.40.390.10:FF:000002">
    <property type="entry name" value="Disintegrin and metalloproteinase domain-containing protein 22"/>
    <property type="match status" value="1"/>
</dbReference>
<evidence type="ECO:0000259" key="16">
    <source>
        <dbReference type="PROSITE" id="PS50026"/>
    </source>
</evidence>
<keyword evidence="9 11" id="KW-1015">Disulfide bond</keyword>
<dbReference type="Bgee" id="ENSELUG00000005155">
    <property type="expression patterns" value="Expressed in head kidney and 13 other cell types or tissues"/>
</dbReference>
<dbReference type="GO" id="GO:0006508">
    <property type="term" value="P:proteolysis"/>
    <property type="evidence" value="ECO:0007669"/>
    <property type="project" value="InterPro"/>
</dbReference>
<dbReference type="CDD" id="cd04269">
    <property type="entry name" value="ZnMc_adamalysin_II_like"/>
    <property type="match status" value="1"/>
</dbReference>
<dbReference type="PROSITE" id="PS01186">
    <property type="entry name" value="EGF_2"/>
    <property type="match status" value="1"/>
</dbReference>
<feature type="binding site" evidence="12">
    <location>
        <position position="343"/>
    </location>
    <ligand>
        <name>Zn(2+)</name>
        <dbReference type="ChEBI" id="CHEBI:29105"/>
        <note>catalytic</note>
    </ligand>
</feature>
<dbReference type="GO" id="GO:0046872">
    <property type="term" value="F:metal ion binding"/>
    <property type="evidence" value="ECO:0007669"/>
    <property type="project" value="UniProtKB-KW"/>
</dbReference>
<dbReference type="SMART" id="SM00050">
    <property type="entry name" value="DISIN"/>
    <property type="match status" value="1"/>
</dbReference>
<evidence type="ECO:0000256" key="8">
    <source>
        <dbReference type="ARBA" id="ARBA00023136"/>
    </source>
</evidence>
<dbReference type="GO" id="GO:0005886">
    <property type="term" value="C:plasma membrane"/>
    <property type="evidence" value="ECO:0007669"/>
    <property type="project" value="TreeGrafter"/>
</dbReference>
<evidence type="ECO:0000256" key="10">
    <source>
        <dbReference type="PROSITE-ProRule" id="PRU00068"/>
    </source>
</evidence>
<keyword evidence="8 14" id="KW-0472">Membrane</keyword>
<reference evidence="19" key="4">
    <citation type="submission" date="2025-09" db="UniProtKB">
        <authorList>
            <consortium name="Ensembl"/>
        </authorList>
    </citation>
    <scope>IDENTIFICATION</scope>
</reference>
<evidence type="ECO:0000256" key="12">
    <source>
        <dbReference type="PROSITE-ProRule" id="PRU00276"/>
    </source>
</evidence>
<evidence type="ECO:0000256" key="13">
    <source>
        <dbReference type="SAM" id="MobiDB-lite"/>
    </source>
</evidence>
<proteinExistence type="predicted"/>
<reference evidence="19" key="3">
    <citation type="submission" date="2025-08" db="UniProtKB">
        <authorList>
            <consortium name="Ensembl"/>
        </authorList>
    </citation>
    <scope>IDENTIFICATION</scope>
</reference>
<dbReference type="Proteomes" id="UP000265140">
    <property type="component" value="Chromosome 13"/>
</dbReference>
<feature type="disulfide bond" evidence="10">
    <location>
        <begin position="460"/>
        <end position="480"/>
    </location>
</feature>
<feature type="disulfide bond" evidence="11">
    <location>
        <begin position="644"/>
        <end position="653"/>
    </location>
</feature>
<dbReference type="InterPro" id="IPR001590">
    <property type="entry name" value="Peptidase_M12B"/>
</dbReference>
<feature type="domain" description="Disintegrin" evidence="17">
    <location>
        <begin position="402"/>
        <end position="488"/>
    </location>
</feature>
<feature type="transmembrane region" description="Helical" evidence="14">
    <location>
        <begin position="669"/>
        <end position="691"/>
    </location>
</feature>
<dbReference type="InterPro" id="IPR006586">
    <property type="entry name" value="ADAM_Cys-rich"/>
</dbReference>
<feature type="disulfide bond" evidence="11">
    <location>
        <begin position="626"/>
        <end position="636"/>
    </location>
</feature>
<dbReference type="Gene3D" id="4.10.70.10">
    <property type="entry name" value="Disintegrin domain"/>
    <property type="match status" value="1"/>
</dbReference>
<keyword evidence="4 12" id="KW-0479">Metal-binding</keyword>
<dbReference type="SUPFAM" id="SSF55486">
    <property type="entry name" value="Metalloproteases ('zincins'), catalytic domain"/>
    <property type="match status" value="1"/>
</dbReference>
<comment type="caution">
    <text evidence="11">Lacks conserved residue(s) required for the propagation of feature annotation.</text>
</comment>
<keyword evidence="6 12" id="KW-0862">Zinc</keyword>
<sequence>MSTMTHILLLWIFTLTAALNLSVSHSLQGVKDYEVVRPIRIYARQKRETKSSRPETMNYAMTVSGKDIEMHLEKNRELLSNDYSETYYTEDGTPVSTTPQDVDHCYYHGSIVNDNKSMVSMSTCNGLRGYFRTSAQKYLIEPLSDGDEGDHAVMTYDDQSSTPAVCGVTNTSWNIDYPPITSRSRSRASGPSLLEQPKYVELVLVADNREYKKMQSKPAEVRKRMFELVNFVNLVYKPYNTFIALVGLEVWSDSDKITVTPPAGANLDAFTKWRNSDLSKRKPNDNAFLISGIDFEGATVGLAFIGTLCSGHSSGVVQDHNPNAIAVGATLAHELGHNLGMNHDDSSACTCSGNSCIMAPSLSWDIPKTFSSCSTENYNQFLNGRNPECLLNKPDFRRLESPPVCGNGFLERGEDCDCGTLEDCRNPCCNATSCTLTRGSECAAGECCEDCKILPSSTKCRRQHDECDLAEYCTGKSANCPEDVFAVNGISCGGDKGYCYNGRCPKHQDQCVKMYGPNAEKASDFCYEQNKRGLSYAFCKRPSPTQYIPCQSQDVQCGKLFCTNGNPNPNYGRMVMFSNCQATFYDDADNDFGQVDTGTKCNDGKVCSQNECVDFETAYGPRVTNCSARCNGHAVCNHKMECQCEPGWITPDCDTKDGSSGVSTKGRTIGIAVTFCLLFLAAVAVAVAVYLKKKQQPTTPPSHANLKATTVDYRQHHNPVLSQNNAMPQKARRPNGAPPPPPPAAKPPPASKVPVTDFRDARRVRNYNNHHFKKVNVSDLNWT</sequence>
<dbReference type="Pfam" id="PF01562">
    <property type="entry name" value="Pep_M12B_propep"/>
    <property type="match status" value="1"/>
</dbReference>
<dbReference type="GO" id="GO:0004222">
    <property type="term" value="F:metalloendopeptidase activity"/>
    <property type="evidence" value="ECO:0007669"/>
    <property type="project" value="InterPro"/>
</dbReference>
<dbReference type="PROSITE" id="PS50214">
    <property type="entry name" value="DISINTEGRIN_2"/>
    <property type="match status" value="1"/>
</dbReference>
<accession>A0A3P8XH97</accession>
<evidence type="ECO:0000256" key="2">
    <source>
        <dbReference type="ARBA" id="ARBA00004479"/>
    </source>
</evidence>
<dbReference type="FunFam" id="4.10.70.10:FF:000001">
    <property type="entry name" value="Disintegrin and metalloproteinase domain-containing protein 22"/>
    <property type="match status" value="1"/>
</dbReference>
<keyword evidence="11" id="KW-0245">EGF-like domain</keyword>
<dbReference type="Pfam" id="PF08516">
    <property type="entry name" value="ADAM_CR"/>
    <property type="match status" value="1"/>
</dbReference>
<evidence type="ECO:0000256" key="9">
    <source>
        <dbReference type="ARBA" id="ARBA00023157"/>
    </source>
</evidence>
<dbReference type="InterPro" id="IPR034027">
    <property type="entry name" value="Reprolysin_adamalysin"/>
</dbReference>
<dbReference type="InterPro" id="IPR024079">
    <property type="entry name" value="MetalloPept_cat_dom_sf"/>
</dbReference>
<comment type="cofactor">
    <cofactor evidence="1">
        <name>Zn(2+)</name>
        <dbReference type="ChEBI" id="CHEBI:29105"/>
    </cofactor>
</comment>
<evidence type="ECO:0000256" key="14">
    <source>
        <dbReference type="SAM" id="Phobius"/>
    </source>
</evidence>
<dbReference type="InterPro" id="IPR036436">
    <property type="entry name" value="Disintegrin_dom_sf"/>
</dbReference>
<evidence type="ECO:0000256" key="5">
    <source>
        <dbReference type="ARBA" id="ARBA00022801"/>
    </source>
</evidence>
<feature type="disulfide bond" evidence="12">
    <location>
        <begin position="349"/>
        <end position="373"/>
    </location>
</feature>
<evidence type="ECO:0000313" key="19">
    <source>
        <dbReference type="Ensembl" id="ENSELUP00000003956.2"/>
    </source>
</evidence>
<feature type="chain" id="PRO_5044275443" description="ADAM metallopeptidase domain 28" evidence="15">
    <location>
        <begin position="19"/>
        <end position="783"/>
    </location>
</feature>
<name>A0A3P8XH97_ESOLU</name>
<comment type="subcellular location">
    <subcellularLocation>
        <location evidence="2">Membrane</location>
        <topology evidence="2">Single-pass type I membrane protein</topology>
    </subcellularLocation>
</comment>
<dbReference type="Pfam" id="PF00200">
    <property type="entry name" value="Disintegrin"/>
    <property type="match status" value="1"/>
</dbReference>
<feature type="binding site" evidence="12">
    <location>
        <position position="337"/>
    </location>
    <ligand>
        <name>Zn(2+)</name>
        <dbReference type="ChEBI" id="CHEBI:29105"/>
        <note>catalytic</note>
    </ligand>
</feature>
<evidence type="ECO:0000256" key="6">
    <source>
        <dbReference type="ARBA" id="ARBA00022833"/>
    </source>
</evidence>
<dbReference type="PROSITE" id="PS50215">
    <property type="entry name" value="ADAM_MEPRO"/>
    <property type="match status" value="1"/>
</dbReference>
<feature type="binding site" evidence="12">
    <location>
        <position position="333"/>
    </location>
    <ligand>
        <name>Zn(2+)</name>
        <dbReference type="ChEBI" id="CHEBI:29105"/>
        <note>catalytic</note>
    </ligand>
</feature>
<feature type="disulfide bond" evidence="12">
    <location>
        <begin position="309"/>
        <end position="389"/>
    </location>
</feature>
<feature type="domain" description="Peptidase M12B" evidence="18">
    <location>
        <begin position="198"/>
        <end position="394"/>
    </location>
</feature>
<evidence type="ECO:0008006" key="21">
    <source>
        <dbReference type="Google" id="ProtNLM"/>
    </source>
</evidence>
<keyword evidence="15" id="KW-0732">Signal</keyword>
<reference evidence="19" key="2">
    <citation type="submission" date="2020-02" db="EMBL/GenBank/DDBJ databases">
        <title>Esox lucius (northern pike) genome, fEsoLuc1, primary haplotype.</title>
        <authorList>
            <person name="Myers G."/>
            <person name="Karagic N."/>
            <person name="Meyer A."/>
            <person name="Pippel M."/>
            <person name="Reichard M."/>
            <person name="Winkler S."/>
            <person name="Tracey A."/>
            <person name="Sims Y."/>
            <person name="Howe K."/>
            <person name="Rhie A."/>
            <person name="Formenti G."/>
            <person name="Durbin R."/>
            <person name="Fedrigo O."/>
            <person name="Jarvis E.D."/>
        </authorList>
    </citation>
    <scope>NUCLEOTIDE SEQUENCE [LARGE SCALE GENOMIC DNA]</scope>
</reference>
<evidence type="ECO:0000259" key="18">
    <source>
        <dbReference type="PROSITE" id="PS50215"/>
    </source>
</evidence>
<keyword evidence="3 14" id="KW-0812">Transmembrane</keyword>
<keyword evidence="7 14" id="KW-1133">Transmembrane helix</keyword>
<dbReference type="SUPFAM" id="SSF57552">
    <property type="entry name" value="Blood coagulation inhibitor (disintegrin)"/>
    <property type="match status" value="1"/>
</dbReference>
<evidence type="ECO:0000256" key="15">
    <source>
        <dbReference type="SAM" id="SignalP"/>
    </source>
</evidence>
<dbReference type="PROSITE" id="PS50026">
    <property type="entry name" value="EGF_3"/>
    <property type="match status" value="1"/>
</dbReference>
<evidence type="ECO:0000256" key="7">
    <source>
        <dbReference type="ARBA" id="ARBA00022989"/>
    </source>
</evidence>
<feature type="domain" description="EGF-like" evidence="16">
    <location>
        <begin position="622"/>
        <end position="654"/>
    </location>
</feature>
<feature type="signal peptide" evidence="15">
    <location>
        <begin position="1"/>
        <end position="18"/>
    </location>
</feature>
<dbReference type="InterPro" id="IPR000742">
    <property type="entry name" value="EGF"/>
</dbReference>
<dbReference type="Pfam" id="PF01421">
    <property type="entry name" value="Reprolysin"/>
    <property type="match status" value="1"/>
</dbReference>
<dbReference type="PROSITE" id="PS00427">
    <property type="entry name" value="DISINTEGRIN_1"/>
    <property type="match status" value="1"/>
</dbReference>
<feature type="active site" evidence="12">
    <location>
        <position position="334"/>
    </location>
</feature>
<dbReference type="SMART" id="SM00608">
    <property type="entry name" value="ACR"/>
    <property type="match status" value="1"/>
</dbReference>
<dbReference type="Ensembl" id="ENSELUT00000013158.3">
    <property type="protein sequence ID" value="ENSELUP00000003956.2"/>
    <property type="gene ID" value="ENSELUG00000005155.3"/>
</dbReference>
<keyword evidence="5" id="KW-0378">Hydrolase</keyword>
<dbReference type="PRINTS" id="PR00289">
    <property type="entry name" value="DISINTEGRIN"/>
</dbReference>
<dbReference type="PANTHER" id="PTHR11905:SF32">
    <property type="entry name" value="DISINTEGRIN AND METALLOPROTEINASE DOMAIN-CONTAINING PROTEIN 28"/>
    <property type="match status" value="1"/>
</dbReference>
<dbReference type="InterPro" id="IPR001762">
    <property type="entry name" value="Disintegrin_dom"/>
</dbReference>
<feature type="region of interest" description="Disordered" evidence="13">
    <location>
        <begin position="722"/>
        <end position="755"/>
    </location>
</feature>
<organism evidence="19 20">
    <name type="scientific">Esox lucius</name>
    <name type="common">Northern pike</name>
    <dbReference type="NCBI Taxonomy" id="8010"/>
    <lineage>
        <taxon>Eukaryota</taxon>
        <taxon>Metazoa</taxon>
        <taxon>Chordata</taxon>
        <taxon>Craniata</taxon>
        <taxon>Vertebrata</taxon>
        <taxon>Euteleostomi</taxon>
        <taxon>Actinopterygii</taxon>
        <taxon>Neopterygii</taxon>
        <taxon>Teleostei</taxon>
        <taxon>Protacanthopterygii</taxon>
        <taxon>Esociformes</taxon>
        <taxon>Esocidae</taxon>
        <taxon>Esox</taxon>
    </lineage>
</organism>
<feature type="compositionally biased region" description="Pro residues" evidence="13">
    <location>
        <begin position="736"/>
        <end position="751"/>
    </location>
</feature>
<gene>
    <name evidence="19" type="primary">ADAM28</name>
</gene>
<dbReference type="InterPro" id="IPR002870">
    <property type="entry name" value="Peptidase_M12B_N"/>
</dbReference>
<evidence type="ECO:0000259" key="17">
    <source>
        <dbReference type="PROSITE" id="PS50214"/>
    </source>
</evidence>
<dbReference type="InterPro" id="IPR018358">
    <property type="entry name" value="Disintegrin_CS"/>
</dbReference>
<reference evidence="20" key="1">
    <citation type="journal article" date="2014" name="PLoS ONE">
        <title>The genome and linkage map of the northern pike (Esox lucius): conserved synteny revealed between the salmonid sister group and the Neoteleostei.</title>
        <authorList>
            <person name="Rondeau E.B."/>
            <person name="Minkley D.R."/>
            <person name="Leong J.S."/>
            <person name="Messmer A.M."/>
            <person name="Jantzen J.R."/>
            <person name="von Schalburg K.R."/>
            <person name="Lemon C."/>
            <person name="Bird N.H."/>
            <person name="Koop B.F."/>
        </authorList>
    </citation>
    <scope>NUCLEOTIDE SEQUENCE</scope>
</reference>
<evidence type="ECO:0000256" key="4">
    <source>
        <dbReference type="ARBA" id="ARBA00022723"/>
    </source>
</evidence>
<evidence type="ECO:0000256" key="1">
    <source>
        <dbReference type="ARBA" id="ARBA00001947"/>
    </source>
</evidence>
<dbReference type="AlphaFoldDB" id="A0A3P8XH97"/>
<evidence type="ECO:0000256" key="11">
    <source>
        <dbReference type="PROSITE-ProRule" id="PRU00076"/>
    </source>
</evidence>
<dbReference type="PANTHER" id="PTHR11905">
    <property type="entry name" value="ADAM A DISINTEGRIN AND METALLOPROTEASE DOMAIN"/>
    <property type="match status" value="1"/>
</dbReference>
<evidence type="ECO:0000313" key="20">
    <source>
        <dbReference type="Proteomes" id="UP000265140"/>
    </source>
</evidence>
<keyword evidence="20" id="KW-1185">Reference proteome</keyword>
<dbReference type="Gene3D" id="3.40.390.10">
    <property type="entry name" value="Collagenase (Catalytic Domain)"/>
    <property type="match status" value="1"/>
</dbReference>